<evidence type="ECO:0000313" key="2">
    <source>
        <dbReference type="EMBL" id="EDM08546.1"/>
    </source>
</evidence>
<reference evidence="3" key="1">
    <citation type="submission" date="2005-09" db="EMBL/GenBank/DDBJ databases">
        <authorList>
            <person name="Mural R.J."/>
            <person name="Li P.W."/>
            <person name="Adams M.D."/>
            <person name="Amanatides P.G."/>
            <person name="Baden-Tillson H."/>
            <person name="Barnstead M."/>
            <person name="Chin S.H."/>
            <person name="Dew I."/>
            <person name="Evans C.A."/>
            <person name="Ferriera S."/>
            <person name="Flanigan M."/>
            <person name="Fosler C."/>
            <person name="Glodek A."/>
            <person name="Gu Z."/>
            <person name="Holt R.A."/>
            <person name="Jennings D."/>
            <person name="Kraft C.L."/>
            <person name="Lu F."/>
            <person name="Nguyen T."/>
            <person name="Nusskern D.R."/>
            <person name="Pfannkoch C.M."/>
            <person name="Sitter C."/>
            <person name="Sutton G.G."/>
            <person name="Venter J.C."/>
            <person name="Wang Z."/>
            <person name="Woodage T."/>
            <person name="Zheng X.H."/>
            <person name="Zhong F."/>
        </authorList>
    </citation>
    <scope>NUCLEOTIDE SEQUENCE [LARGE SCALE GENOMIC DNA]</scope>
    <source>
        <strain>BN</strain>
        <strain evidence="3">Sprague-Dawley</strain>
    </source>
</reference>
<feature type="region of interest" description="Disordered" evidence="1">
    <location>
        <begin position="1"/>
        <end position="44"/>
    </location>
</feature>
<accession>A6JC19</accession>
<name>A6JC19_RAT</name>
<organism evidence="2 3">
    <name type="scientific">Rattus norvegicus</name>
    <name type="common">Rat</name>
    <dbReference type="NCBI Taxonomy" id="10116"/>
    <lineage>
        <taxon>Eukaryota</taxon>
        <taxon>Metazoa</taxon>
        <taxon>Chordata</taxon>
        <taxon>Craniata</taxon>
        <taxon>Vertebrata</taxon>
        <taxon>Euteleostomi</taxon>
        <taxon>Mammalia</taxon>
        <taxon>Eutheria</taxon>
        <taxon>Euarchontoglires</taxon>
        <taxon>Glires</taxon>
        <taxon>Rodentia</taxon>
        <taxon>Myomorpha</taxon>
        <taxon>Muroidea</taxon>
        <taxon>Muridae</taxon>
        <taxon>Murinae</taxon>
        <taxon>Rattus</taxon>
    </lineage>
</organism>
<proteinExistence type="predicted"/>
<dbReference type="EMBL" id="CH473980">
    <property type="protein sequence ID" value="EDM08546.1"/>
    <property type="molecule type" value="Genomic_DNA"/>
</dbReference>
<dbReference type="AlphaFoldDB" id="A6JC19"/>
<sequence>MALRYPMTVGPNKGHRVTKKVSKPRHSQNLRTPHQAHQVRAGHDPGSVQLRALRAAHHAQIVQGQACTQVHQEHSGHAHVRQEKAGRAEQCAGSHEEGGSQ</sequence>
<feature type="compositionally biased region" description="Basic residues" evidence="1">
    <location>
        <begin position="13"/>
        <end position="28"/>
    </location>
</feature>
<feature type="compositionally biased region" description="Basic and acidic residues" evidence="1">
    <location>
        <begin position="71"/>
        <end position="87"/>
    </location>
</feature>
<evidence type="ECO:0000313" key="3">
    <source>
        <dbReference type="Proteomes" id="UP000234681"/>
    </source>
</evidence>
<feature type="non-terminal residue" evidence="2">
    <location>
        <position position="101"/>
    </location>
</feature>
<protein>
    <submittedName>
        <fullName evidence="2">RCG64373</fullName>
    </submittedName>
</protein>
<evidence type="ECO:0000256" key="1">
    <source>
        <dbReference type="SAM" id="MobiDB-lite"/>
    </source>
</evidence>
<dbReference type="Proteomes" id="UP000234681">
    <property type="component" value="Chromosome 1"/>
</dbReference>
<feature type="region of interest" description="Disordered" evidence="1">
    <location>
        <begin position="65"/>
        <end position="101"/>
    </location>
</feature>
<gene>
    <name evidence="2" type="ORF">rCG_64373</name>
</gene>